<dbReference type="OrthoDB" id="5184246at2"/>
<reference evidence="2" key="1">
    <citation type="submission" date="2019-04" db="EMBL/GenBank/DDBJ databases">
        <title>Draft genome sequence of Pseudonocardiaceae bacterium SL3-2-4.</title>
        <authorList>
            <person name="Ningsih F."/>
            <person name="Yokota A."/>
            <person name="Sakai Y."/>
            <person name="Nanatani K."/>
            <person name="Yabe S."/>
            <person name="Oetari A."/>
            <person name="Sjamsuridzal W."/>
        </authorList>
    </citation>
    <scope>NUCLEOTIDE SEQUENCE [LARGE SCALE GENOMIC DNA]</scope>
    <source>
        <strain evidence="2">SL3-2-4</strain>
    </source>
</reference>
<dbReference type="SUPFAM" id="SSF48452">
    <property type="entry name" value="TPR-like"/>
    <property type="match status" value="3"/>
</dbReference>
<dbReference type="AlphaFoldDB" id="A0A4D4J5Z6"/>
<evidence type="ECO:0000313" key="2">
    <source>
        <dbReference type="Proteomes" id="UP000298860"/>
    </source>
</evidence>
<dbReference type="RefSeq" id="WP_137815021.1">
    <property type="nucleotide sequence ID" value="NZ_BJFL01000019.1"/>
</dbReference>
<gene>
    <name evidence="1" type="ORF">GTS_36140</name>
</gene>
<dbReference type="EMBL" id="BJFL01000019">
    <property type="protein sequence ID" value="GDY31981.1"/>
    <property type="molecule type" value="Genomic_DNA"/>
</dbReference>
<name>A0A4D4J5Z6_9PSEU</name>
<comment type="caution">
    <text evidence="1">The sequence shown here is derived from an EMBL/GenBank/DDBJ whole genome shotgun (WGS) entry which is preliminary data.</text>
</comment>
<accession>A0A4D4J5Z6</accession>
<dbReference type="Pfam" id="PF13432">
    <property type="entry name" value="TPR_16"/>
    <property type="match status" value="1"/>
</dbReference>
<organism evidence="1 2">
    <name type="scientific">Gandjariella thermophila</name>
    <dbReference type="NCBI Taxonomy" id="1931992"/>
    <lineage>
        <taxon>Bacteria</taxon>
        <taxon>Bacillati</taxon>
        <taxon>Actinomycetota</taxon>
        <taxon>Actinomycetes</taxon>
        <taxon>Pseudonocardiales</taxon>
        <taxon>Pseudonocardiaceae</taxon>
        <taxon>Gandjariella</taxon>
    </lineage>
</organism>
<sequence>MWPHIGLRRARRANTEGQQALASGHLDVAERGFTAALKQVGDKAVRRPSPDSPATEIAAAASLGLGRVCLARDDLRAADLRFGQVQRLRPARADGFYWAGCTAAHAADFARAEWFFGAALERDAGLGRAYLQRAQVRARLGREDLALTDLAAADRCGALDGRARLLTAALLLRHRQWAAAESFAAAAGAEQPVAAAIRGIAAHEQGRVAAAFEAYQHAIAGGCRPDVVLLRHGLAGYQLRRFTASVDSWTALRDRHPRRDALVRLAATAHHARAEQRAARSDFAGAIEDVQAARSAVPSGELDAAIPELNLHAAARALASGDRERARAHLVASGDPRASRYLGLLSLLDRESADAERHWRAVLDRTPSDPQARLGLALCALHQGRPDEAALAELSGPDVPDRVRRPAAHALAAWHVRQHRWSAAVDALAAIPEDDPWRAQVLPECLYRSGRDAELHGLPDNPWQALARVRAGAPDDDTAAAAGDQRVRRERDLLLRDGALAAAARAEWDQAASLLHRAAAAGRDSPEPSEALLYGMGGHRSEAIEWLAAAARRAPADARVGHALALMLLHTLSAPDLAPPPAASWSTCIAVWTSVLCHETFWEEWRQRAQRRYDRSVTPAMVESLRTRLRDLVEHRASAAGVDEAPFILRREQDAARLLGELGGLPLPSNGDRLVCGPVRIAELGLHREFGWFVVALRDAECFEDLLRQFSRVGLAEARLATGRAAEALTLAMDLRCGSCGAGAARPDRAKPPLVCAADCPEFDRHNPAYAGLADKHEELRARGTEVVTEALLDLARAAITRAETDIAEAARCWREAAGHGARLGVRAEVLRIVVDTAVGRAEALSRKKNWTGAIDVLDAARTVVGSGAPAEAERLIAQLASLLTTRGIDAVNKDRGNARAAHADLTRALRLAPQLIRARRNLGLLLRIMAHDRLEARDFLEAVQLLSESVQQFDRALADKPGHPELREERETAWSELQALVRALGGR</sequence>
<protein>
    <submittedName>
        <fullName evidence="1">Uncharacterized protein</fullName>
    </submittedName>
</protein>
<dbReference type="Gene3D" id="1.25.40.10">
    <property type="entry name" value="Tetratricopeptide repeat domain"/>
    <property type="match status" value="4"/>
</dbReference>
<dbReference type="Proteomes" id="UP000298860">
    <property type="component" value="Unassembled WGS sequence"/>
</dbReference>
<evidence type="ECO:0000313" key="1">
    <source>
        <dbReference type="EMBL" id="GDY31981.1"/>
    </source>
</evidence>
<proteinExistence type="predicted"/>
<keyword evidence="2" id="KW-1185">Reference proteome</keyword>
<dbReference type="InterPro" id="IPR011990">
    <property type="entry name" value="TPR-like_helical_dom_sf"/>
</dbReference>